<accession>A0A4D9D875</accession>
<reference evidence="2 3" key="1">
    <citation type="submission" date="2019-01" db="EMBL/GenBank/DDBJ databases">
        <title>Nuclear Genome Assembly of the Microalgal Biofuel strain Nannochloropsis salina CCMP1776.</title>
        <authorList>
            <person name="Hovde B."/>
        </authorList>
    </citation>
    <scope>NUCLEOTIDE SEQUENCE [LARGE SCALE GENOMIC DNA]</scope>
    <source>
        <strain evidence="2 3">CCMP1776</strain>
    </source>
</reference>
<gene>
    <name evidence="2" type="ORF">NSK_002234</name>
</gene>
<dbReference type="Gene3D" id="3.30.760.10">
    <property type="entry name" value="RNA Cap, Translation Initiation Factor Eif4e"/>
    <property type="match status" value="1"/>
</dbReference>
<evidence type="ECO:0000256" key="1">
    <source>
        <dbReference type="SAM" id="MobiDB-lite"/>
    </source>
</evidence>
<dbReference type="CDD" id="cd23024">
    <property type="entry name" value="zf-HIT_ZNHIT2-3"/>
    <property type="match status" value="1"/>
</dbReference>
<dbReference type="PANTHER" id="PTHR15555">
    <property type="entry name" value="ZINC FINGER HIT DOMAIN CONTAINING PROTEIN 2 PROTEIN FON -RELATED"/>
    <property type="match status" value="1"/>
</dbReference>
<dbReference type="InterPro" id="IPR039646">
    <property type="entry name" value="ZNHIT2"/>
</dbReference>
<dbReference type="SUPFAM" id="SSF144232">
    <property type="entry name" value="HIT/MYND zinc finger-like"/>
    <property type="match status" value="1"/>
</dbReference>
<keyword evidence="3" id="KW-1185">Reference proteome</keyword>
<dbReference type="InterPro" id="IPR001040">
    <property type="entry name" value="TIF_eIF_4E"/>
</dbReference>
<dbReference type="AlphaFoldDB" id="A0A4D9D875"/>
<dbReference type="Proteomes" id="UP000355283">
    <property type="component" value="Unassembled WGS sequence"/>
</dbReference>
<dbReference type="EMBL" id="SDOX01000008">
    <property type="protein sequence ID" value="TFJ86577.1"/>
    <property type="molecule type" value="Genomic_DNA"/>
</dbReference>
<comment type="caution">
    <text evidence="2">The sequence shown here is derived from an EMBL/GenBank/DDBJ whole genome shotgun (WGS) entry which is preliminary data.</text>
</comment>
<dbReference type="Pfam" id="PF01652">
    <property type="entry name" value="IF4E"/>
    <property type="match status" value="1"/>
</dbReference>
<protein>
    <recommendedName>
        <fullName evidence="4">HIT-type domain-containing protein</fullName>
    </recommendedName>
</protein>
<dbReference type="SUPFAM" id="SSF55418">
    <property type="entry name" value="eIF4e-like"/>
    <property type="match status" value="1"/>
</dbReference>
<proteinExistence type="predicted"/>
<sequence length="648" mass="72174">MSAEPLVEKAVDVNCSGSVMDGDREGSCSSKPTDGETDKHVLQNRWSFFYNNPKANPMLSWEEKLQKIYTFETVEDFWALFNSVVGPSRLSIQADYYLFKEGVRPSYEENPEGGVWMFNLEKGNKKRLEEVWLYLVLGLIGETMEDSNDILGAVVSIKRGQDRLSLWTKTAADRELQVRIATRVKMSLDLPPETKLEFKPNQKAKSSAYACPRCSTPYCSAVCYKGHNQECTEGFYRHHVEEVMRLRQAEEVGAGMPPGGKAAKRATINALRRVRLQADETEAFCTGVGGDRLEELWSRKDSLDLEALTREEQRAFLASVANGDLSRDIDIWRPWWTQGGMSEGGQPLVRVERDGLGSDGGNSPGGKGGATSDRPIDFTSLHEELQRLKKRMGFPVQRPLLTSRVSPHLPYHLLDILFAYTCVLRTYNGACGLVPEDAADDLLALSPVLRYRPRTGAEAGSVRLESARGALASSLEALRRWQLLQGPAACASSSGMSSSLAMGLAAGRDVVLLLEHKVKTQAALVDACRLMRAALREALAQGAPKEEIEGQEKPGGEVDELHLLTEKLRRLASDKTAADLGTEGRAKVRQGGKRWLRAWHKLRFFLEWSCSWDGEHHEDGQEVVGRAFRTKFEQALHEHELLLVRGEV</sequence>
<name>A0A4D9D875_9STRA</name>
<evidence type="ECO:0000313" key="2">
    <source>
        <dbReference type="EMBL" id="TFJ86577.1"/>
    </source>
</evidence>
<dbReference type="InterPro" id="IPR023398">
    <property type="entry name" value="TIF_eIF4e-like"/>
</dbReference>
<feature type="region of interest" description="Disordered" evidence="1">
    <location>
        <begin position="352"/>
        <end position="375"/>
    </location>
</feature>
<feature type="compositionally biased region" description="Gly residues" evidence="1">
    <location>
        <begin position="357"/>
        <end position="369"/>
    </location>
</feature>
<dbReference type="OrthoDB" id="18412at2759"/>
<dbReference type="GO" id="GO:0003723">
    <property type="term" value="F:RNA binding"/>
    <property type="evidence" value="ECO:0007669"/>
    <property type="project" value="InterPro"/>
</dbReference>
<organism evidence="2 3">
    <name type="scientific">Nannochloropsis salina CCMP1776</name>
    <dbReference type="NCBI Taxonomy" id="1027361"/>
    <lineage>
        <taxon>Eukaryota</taxon>
        <taxon>Sar</taxon>
        <taxon>Stramenopiles</taxon>
        <taxon>Ochrophyta</taxon>
        <taxon>Eustigmatophyceae</taxon>
        <taxon>Eustigmatales</taxon>
        <taxon>Monodopsidaceae</taxon>
        <taxon>Microchloropsis</taxon>
        <taxon>Microchloropsis salina</taxon>
    </lineage>
</organism>
<evidence type="ECO:0000313" key="3">
    <source>
        <dbReference type="Proteomes" id="UP000355283"/>
    </source>
</evidence>
<dbReference type="GO" id="GO:0003743">
    <property type="term" value="F:translation initiation factor activity"/>
    <property type="evidence" value="ECO:0007669"/>
    <property type="project" value="InterPro"/>
</dbReference>
<evidence type="ECO:0008006" key="4">
    <source>
        <dbReference type="Google" id="ProtNLM"/>
    </source>
</evidence>
<dbReference type="PANTHER" id="PTHR15555:SF0">
    <property type="entry name" value="ZINC FINGER HIT DOMAIN-CONTAINING PROTEIN 2"/>
    <property type="match status" value="1"/>
</dbReference>